<dbReference type="PANTHER" id="PTHR10579">
    <property type="entry name" value="CALCIUM-ACTIVATED CHLORIDE CHANNEL REGULATOR"/>
    <property type="match status" value="1"/>
</dbReference>
<gene>
    <name evidence="4" type="ORF">SAMN05216227_101037</name>
</gene>
<organism evidence="4 5">
    <name type="scientific">Pseudorhodobacter antarcticus</name>
    <dbReference type="NCBI Taxonomy" id="1077947"/>
    <lineage>
        <taxon>Bacteria</taxon>
        <taxon>Pseudomonadati</taxon>
        <taxon>Pseudomonadota</taxon>
        <taxon>Alphaproteobacteria</taxon>
        <taxon>Rhodobacterales</taxon>
        <taxon>Paracoccaceae</taxon>
        <taxon>Pseudorhodobacter</taxon>
    </lineage>
</organism>
<dbReference type="PANTHER" id="PTHR10579:SF43">
    <property type="entry name" value="ZINC FINGER (C3HC4-TYPE RING FINGER) FAMILY PROTEIN"/>
    <property type="match status" value="1"/>
</dbReference>
<reference evidence="4 5" key="1">
    <citation type="submission" date="2016-10" db="EMBL/GenBank/DDBJ databases">
        <authorList>
            <person name="de Groot N.N."/>
        </authorList>
    </citation>
    <scope>NUCLEOTIDE SEQUENCE [LARGE SCALE GENOMIC DNA]</scope>
    <source>
        <strain evidence="4 5">CGMCC 1.10836</strain>
    </source>
</reference>
<dbReference type="InterPro" id="IPR021908">
    <property type="entry name" value="YfbK_C"/>
</dbReference>
<dbReference type="SMART" id="SM00327">
    <property type="entry name" value="VWA"/>
    <property type="match status" value="1"/>
</dbReference>
<keyword evidence="2" id="KW-1133">Transmembrane helix</keyword>
<proteinExistence type="predicted"/>
<keyword evidence="2" id="KW-0812">Transmembrane</keyword>
<dbReference type="Pfam" id="PF12034">
    <property type="entry name" value="YfbK_C"/>
    <property type="match status" value="1"/>
</dbReference>
<dbReference type="Gene3D" id="3.40.50.410">
    <property type="entry name" value="von Willebrand factor, type A domain"/>
    <property type="match status" value="1"/>
</dbReference>
<evidence type="ECO:0000313" key="5">
    <source>
        <dbReference type="Proteomes" id="UP000183002"/>
    </source>
</evidence>
<dbReference type="AlphaFoldDB" id="A0A1H8F5T4"/>
<dbReference type="InterPro" id="IPR002035">
    <property type="entry name" value="VWF_A"/>
</dbReference>
<dbReference type="InterPro" id="IPR022156">
    <property type="entry name" value="Uncharacterised_YfbK_N"/>
</dbReference>
<evidence type="ECO:0000259" key="3">
    <source>
        <dbReference type="PROSITE" id="PS50234"/>
    </source>
</evidence>
<keyword evidence="2" id="KW-0472">Membrane</keyword>
<name>A0A1H8F5T4_9RHOB</name>
<feature type="region of interest" description="Disordered" evidence="1">
    <location>
        <begin position="135"/>
        <end position="155"/>
    </location>
</feature>
<dbReference type="PROSITE" id="PS50234">
    <property type="entry name" value="VWFA"/>
    <property type="match status" value="1"/>
</dbReference>
<evidence type="ECO:0000313" key="4">
    <source>
        <dbReference type="EMBL" id="SEN26956.1"/>
    </source>
</evidence>
<feature type="domain" description="VWFA" evidence="3">
    <location>
        <begin position="307"/>
        <end position="485"/>
    </location>
</feature>
<keyword evidence="5" id="KW-1185">Reference proteome</keyword>
<evidence type="ECO:0000256" key="2">
    <source>
        <dbReference type="SAM" id="Phobius"/>
    </source>
</evidence>
<feature type="transmembrane region" description="Helical" evidence="2">
    <location>
        <begin position="73"/>
        <end position="95"/>
    </location>
</feature>
<protein>
    <submittedName>
        <fullName evidence="4">Ca-activated chloride channel family protein</fullName>
    </submittedName>
</protein>
<dbReference type="CDD" id="cd01465">
    <property type="entry name" value="vWA_subgroup"/>
    <property type="match status" value="1"/>
</dbReference>
<dbReference type="SUPFAM" id="SSF53300">
    <property type="entry name" value="vWA-like"/>
    <property type="match status" value="1"/>
</dbReference>
<evidence type="ECO:0000256" key="1">
    <source>
        <dbReference type="SAM" id="MobiDB-lite"/>
    </source>
</evidence>
<dbReference type="Pfam" id="PF13519">
    <property type="entry name" value="VWA_2"/>
    <property type="match status" value="1"/>
</dbReference>
<feature type="compositionally biased region" description="Pro residues" evidence="1">
    <location>
        <begin position="138"/>
        <end position="148"/>
    </location>
</feature>
<dbReference type="EMBL" id="FOCO01000010">
    <property type="protein sequence ID" value="SEN26956.1"/>
    <property type="molecule type" value="Genomic_DNA"/>
</dbReference>
<sequence>MTDDLTRLRAQLRAAPAPDADARAAAIRLAMESFDALPQGTAIDPRPINNHPQRVGFLIGLQTMLATLTARPILTATTSAAALCLGLVIVLPQIWVTPDISAQQPTAVTNDVQSIAAPESAALADQAQPLALPEIAPAAPPAPAPAPPQSHALTKSAAPEMMRNREAAGMTLQSAPTFDSAATFAPIMADQIASPAPNTETFATAPANPVKTTAINPVSTFSIDVDTASYAIIRSSLMRGELPPPDAVRVEEMINYFPYSYPAPEPGAAPFTSTVTVMPTPWNAGTQLVRIGLQGRLPAIADRPPLNLVLLIDTSGSMQDPAKLPLLAQSLRLMLPQLRPQDEVAIVAYAGSAGTVLAPTPASDQATILAAMDRLSAGGGTNGAAGLELAYQTAASMTAAGEVSRVLLATDGDFNLGISDPDGLEAYIAKKRDAGTYLSILGFGRGNLDDTTMQTLAQSGNGTAAYIDTLQEARKVLVDQLSGALFPIADDVKLQVEWNPAQVAEYRLIGYKTRALAREDFNNDRVDAGEIGAGHAVTALFEITAPGSPAQANTALRYAEPTVDTGTDTGNGELGFLRLRYKAPGESKSLLIETPITAADGQTPPDTEANFAAAIAGFGQLLTEATYLGDWGWDDAIALALSARGDDPFGYRAEAVTLMRLAAAMPANR</sequence>
<accession>A0A1H8F5T4</accession>
<dbReference type="STRING" id="1077947.SAMN05216227_101037"/>
<dbReference type="InterPro" id="IPR036465">
    <property type="entry name" value="vWFA_dom_sf"/>
</dbReference>
<dbReference type="Proteomes" id="UP000183002">
    <property type="component" value="Unassembled WGS sequence"/>
</dbReference>
<dbReference type="Pfam" id="PF12450">
    <property type="entry name" value="vWF_A"/>
    <property type="match status" value="1"/>
</dbReference>
<dbReference type="InterPro" id="IPR051266">
    <property type="entry name" value="CLCR"/>
</dbReference>